<reference evidence="1 2" key="1">
    <citation type="journal article" date="2008" name="FEMS Yeast Res.">
        <title>Comparative genome analysis of a Saccharomyces cerevisiae wine strain.</title>
        <authorList>
            <person name="Borneman A.R."/>
            <person name="Forgan A.H."/>
            <person name="Pretorius I.S."/>
            <person name="Chambers P.J."/>
        </authorList>
    </citation>
    <scope>NUCLEOTIDE SEQUENCE [LARGE SCALE GENOMIC DNA]</scope>
    <source>
        <strain evidence="1 2">AWRI1631</strain>
    </source>
</reference>
<dbReference type="EMBL" id="ABSV01001778">
    <property type="protein sequence ID" value="EDZ70253.1"/>
    <property type="molecule type" value="Genomic_DNA"/>
</dbReference>
<dbReference type="Proteomes" id="UP000008988">
    <property type="component" value="Unassembled WGS sequence"/>
</dbReference>
<protein>
    <submittedName>
        <fullName evidence="1">Uncharacterized protein</fullName>
    </submittedName>
</protein>
<proteinExistence type="predicted"/>
<sequence>MGEADFSLRARLLLRGEAIDGEDEGLSIFTIPSSLGRTFRYIFRNCGICGLTFSSNSPTSAFFLALDGKSTLFSTNILLKVATFIEFGSKPSSKYSKSLFIAALTEYCYRSTVCCSGLYVHSVWSQSTINND</sequence>
<dbReference type="AlphaFoldDB" id="B5VP93"/>
<name>B5VP93_YEAS6</name>
<gene>
    <name evidence="1" type="ORF">AWRI1631_131010</name>
</gene>
<evidence type="ECO:0000313" key="2">
    <source>
        <dbReference type="Proteomes" id="UP000008988"/>
    </source>
</evidence>
<comment type="caution">
    <text evidence="1">The sequence shown here is derived from an EMBL/GenBank/DDBJ whole genome shotgun (WGS) entry which is preliminary data.</text>
</comment>
<evidence type="ECO:0000313" key="1">
    <source>
        <dbReference type="EMBL" id="EDZ70253.1"/>
    </source>
</evidence>
<organism evidence="1 2">
    <name type="scientific">Saccharomyces cerevisiae (strain AWRI1631)</name>
    <name type="common">Baker's yeast</name>
    <dbReference type="NCBI Taxonomy" id="545124"/>
    <lineage>
        <taxon>Eukaryota</taxon>
        <taxon>Fungi</taxon>
        <taxon>Dikarya</taxon>
        <taxon>Ascomycota</taxon>
        <taxon>Saccharomycotina</taxon>
        <taxon>Saccharomycetes</taxon>
        <taxon>Saccharomycetales</taxon>
        <taxon>Saccharomycetaceae</taxon>
        <taxon>Saccharomyces</taxon>
    </lineage>
</organism>
<dbReference type="OrthoDB" id="10270869at2759"/>
<accession>B5VP93</accession>